<evidence type="ECO:0000259" key="14">
    <source>
        <dbReference type="PROSITE" id="PS50989"/>
    </source>
</evidence>
<dbReference type="PROSITE" id="PS50979">
    <property type="entry name" value="BC"/>
    <property type="match status" value="1"/>
</dbReference>
<dbReference type="InterPro" id="IPR005482">
    <property type="entry name" value="Biotin_COase_C"/>
</dbReference>
<evidence type="ECO:0000259" key="11">
    <source>
        <dbReference type="PROSITE" id="PS50968"/>
    </source>
</evidence>
<keyword evidence="8" id="KW-0275">Fatty acid biosynthesis</keyword>
<dbReference type="InterPro" id="IPR013537">
    <property type="entry name" value="AcCoA_COase_cen"/>
</dbReference>
<dbReference type="Pfam" id="PF08326">
    <property type="entry name" value="ACC_central"/>
    <property type="match status" value="1"/>
</dbReference>
<comment type="caution">
    <text evidence="15">The sequence shown here is derived from an EMBL/GenBank/DDBJ whole genome shotgun (WGS) entry which is preliminary data.</text>
</comment>
<keyword evidence="5" id="KW-0276">Fatty acid metabolism</keyword>
<keyword evidence="6 10" id="KW-0067">ATP-binding</keyword>
<dbReference type="InterPro" id="IPR050856">
    <property type="entry name" value="Biotin_carboxylase_complex"/>
</dbReference>
<evidence type="ECO:0000256" key="5">
    <source>
        <dbReference type="ARBA" id="ARBA00022832"/>
    </source>
</evidence>
<dbReference type="PANTHER" id="PTHR18866:SF126">
    <property type="entry name" value="BIOTIN CARBOXYLASE"/>
    <property type="match status" value="1"/>
</dbReference>
<gene>
    <name evidence="15" type="ORF">HKK74_33765</name>
</gene>
<keyword evidence="2" id="KW-0444">Lipid biosynthesis</keyword>
<protein>
    <submittedName>
        <fullName evidence="15">ATP-grasp domain-containing protein</fullName>
    </submittedName>
</protein>
<evidence type="ECO:0000256" key="3">
    <source>
        <dbReference type="ARBA" id="ARBA00022598"/>
    </source>
</evidence>
<dbReference type="Pfam" id="PF02786">
    <property type="entry name" value="CPSase_L_D2"/>
    <property type="match status" value="1"/>
</dbReference>
<accession>A0ABR7LZZ9</accession>
<dbReference type="PROSITE" id="PS50975">
    <property type="entry name" value="ATP_GRASP"/>
    <property type="match status" value="1"/>
</dbReference>
<feature type="domain" description="ATP-grasp" evidence="12">
    <location>
        <begin position="125"/>
        <end position="323"/>
    </location>
</feature>
<feature type="domain" description="Lipoyl-binding" evidence="11">
    <location>
        <begin position="572"/>
        <end position="655"/>
    </location>
</feature>
<dbReference type="InterPro" id="IPR029045">
    <property type="entry name" value="ClpP/crotonase-like_dom_sf"/>
</dbReference>
<dbReference type="PANTHER" id="PTHR18866">
    <property type="entry name" value="CARBOXYLASE:PYRUVATE/ACETYL-COA/PROPIONYL-COA CARBOXYLASE"/>
    <property type="match status" value="1"/>
</dbReference>
<sequence>MFSRVAIVNRGEAAMRLIHAVRDIAAETGTRIETVALHTDVDRTATFVREADLSYDLGPASERPYLDLKALERALVETRADAAWVGWGFVAEDPAFAELCEKVGVTFVGPSAEAMRKLGDKIGAKLIAEEVGVPVAPWSRGAVETLDAALAAAADIGYPLMLKATAGGGGRGIRVITSDAELADAYERTSQEAARAFGSGIVFLERLVTGARHVEVQVIADGEGTAWALGVRDCSVQRRNQKVIEESASPVLSPVQTAELKASAERLAVAVGYRGAATVEFLYHPGDKLFAFLEVNTRLQVEHPITESTTGFDLVKAQLRVASGGRLEGEPPVERGHAVEARLNAEDPDRDFAPSPGRIVRLSLPAGPGIRVDTGVSEGDTIPADFDSMIAKIIAYGHDRDEALGRLRRAMAQTTVIIEGGATNKSFVLDLLDQPEVIDASADTGWIDRVRGEGRLVSHRHSAVALAAAATEAYEEEERVERQRLLSTAFGGRPQVQHESGRPLDLKLRGVGYRVRVARVGAHRFRVGVEAGDDVRTADVELDRFDRHTGRIVVNGTRYRLLTGTHGPIHLVEVDGVTHRVSRDEGGVVRSPAPALVVATPLEVGAEVEAGAPVLVLESMKMETVLRAPFKARLKECVVSVGSQVETGAPLLRLEPLADDDAEAEDTSAAESVELDLPAVSGKIPARERTTRGQEDLRSLLLGFDVDPHDERRVLDDYLAARRAAIEEGHRPVAAELELVDVFADLAELSRNRPVGEGGGGDGHVYSAREYFHTYLQSLDVERAGLPEAFQAKLAKALGHYGVTELERSPELEAAVFRIFLAQQRASTDATVVTTLMREWLREPPPDETLREPAGLALERLVAATQVRFPVVSDLARGVVFAWFGQPLLRRNRARVYADVRKHLRHLDAHPDAPDRGERMAEMVRSTEPLVRLLGQRLVRDDLDNAIMLEVLTRRYYGNKGLTGVRTVLTPDQRNPDRPPGEAAGCTFVVAERAGSCVVSSAVSFEALGSALRGLAELASGEDAIDADIYLAWEKQPEDSDAMAAALHQVVSAHPLPNQVRRLTATVAGRGGAVMHHHFTFRPSTTGMTEERLIRGLHPYIAQRMQLERLSKFDLTRLPSSDEEVYLFQCVARENPSDDRLVAFAQVRDLTELREHDGRLVALPTAEDTIATCLDSIRRAQSLRPSKKRFSTNRIVVYVWPPSDITRAELAMIAGRVLPTTAGAGLEEILFIARQRDRKTGELTKIAVRISFDATGGTELTVGEPSDEPVEPLDDYRQKVLRASSRSTVYPYELTGLLGDFVEHDLDDDHALVPVDRPKGRNTAAIVAGVITTPTRRHPQGVTRVVLLGDPTKSLGALSEPECRRVIAALDLAERMRVPLEWYALSAGARISMESGTENMDWVAAALKRIVEFTQDGGEINIVVAGINVGAQPYWNAEATMLMHTKGILVMTPDSAMVLTGKQSLDFSGGVSAEDNFGIGGYDRVMGPNGQAQYWAPNLAAARGVLMSYYDHTYVAPGEKAPRRTKTTDPVDRDISNFPHAVAGSDFTTVGEIFSADANPDRKKPFDIRTVMRALSDQDHPVLERWAGMADAETAAVQDVHLGGMPACLLGIESRAVPRRGFPPTDGPDTYTAGTLFPRSSKKAARAINAASGNRPLVVLANLSGFDGSPESMRKLQLEYGAEIGRAIVNFRGPIVFCVISRYHGGAFVVFSKALNPNMTVLALEGSFASVLGGAPAAAVVFSGDVNARTAADPRVRDLETRVAAASGADRAALTAELDELRSSVRAEKLGEVATEFDRVHNIQRAVEVGSVDAVIRAAELRPRIIEAIESRLR</sequence>
<reference evidence="15 16" key="1">
    <citation type="submission" date="2020-06" db="EMBL/GenBank/DDBJ databases">
        <title>Actinomadura xiongansis sp. nov., isolated from soil of Baiyangdian.</title>
        <authorList>
            <person name="Zhang X."/>
        </authorList>
    </citation>
    <scope>NUCLEOTIDE SEQUENCE [LARGE SCALE GENOMIC DNA]</scope>
    <source>
        <strain evidence="15 16">HBUM206468</strain>
    </source>
</reference>
<dbReference type="Pfam" id="PF02785">
    <property type="entry name" value="Biotin_carb_C"/>
    <property type="match status" value="1"/>
</dbReference>
<dbReference type="SUPFAM" id="SSF56059">
    <property type="entry name" value="Glutathione synthetase ATP-binding domain-like"/>
    <property type="match status" value="1"/>
</dbReference>
<dbReference type="InterPro" id="IPR005479">
    <property type="entry name" value="CPAse_ATP-bd"/>
</dbReference>
<dbReference type="InterPro" id="IPR011053">
    <property type="entry name" value="Single_hybrid_motif"/>
</dbReference>
<evidence type="ECO:0000256" key="10">
    <source>
        <dbReference type="PROSITE-ProRule" id="PRU00409"/>
    </source>
</evidence>
<organism evidence="15 16">
    <name type="scientific">Actinomadura alba</name>
    <dbReference type="NCBI Taxonomy" id="406431"/>
    <lineage>
        <taxon>Bacteria</taxon>
        <taxon>Bacillati</taxon>
        <taxon>Actinomycetota</taxon>
        <taxon>Actinomycetes</taxon>
        <taxon>Streptosporangiales</taxon>
        <taxon>Thermomonosporaceae</taxon>
        <taxon>Actinomadura</taxon>
    </lineage>
</organism>
<evidence type="ECO:0000256" key="4">
    <source>
        <dbReference type="ARBA" id="ARBA00022741"/>
    </source>
</evidence>
<dbReference type="PROSITE" id="PS00866">
    <property type="entry name" value="CPSASE_1"/>
    <property type="match status" value="1"/>
</dbReference>
<feature type="domain" description="CoA carboxyltransferase C-terminal" evidence="14">
    <location>
        <begin position="1552"/>
        <end position="1834"/>
    </location>
</feature>
<dbReference type="Gene3D" id="2.40.50.100">
    <property type="match status" value="1"/>
</dbReference>
<dbReference type="PROSITE" id="PS00867">
    <property type="entry name" value="CPSASE_2"/>
    <property type="match status" value="1"/>
</dbReference>
<name>A0ABR7LZZ9_9ACTN</name>
<evidence type="ECO:0000313" key="15">
    <source>
        <dbReference type="EMBL" id="MBC6470422.1"/>
    </source>
</evidence>
<dbReference type="Gene3D" id="3.30.470.20">
    <property type="entry name" value="ATP-grasp fold, B domain"/>
    <property type="match status" value="1"/>
</dbReference>
<evidence type="ECO:0000256" key="9">
    <source>
        <dbReference type="ARBA" id="ARBA00023267"/>
    </source>
</evidence>
<evidence type="ECO:0000256" key="1">
    <source>
        <dbReference type="ARBA" id="ARBA00001953"/>
    </source>
</evidence>
<dbReference type="InterPro" id="IPR011054">
    <property type="entry name" value="Rudment_hybrid_motif"/>
</dbReference>
<dbReference type="PROSITE" id="PS50989">
    <property type="entry name" value="COA_CT_CTER"/>
    <property type="match status" value="1"/>
</dbReference>
<dbReference type="Pfam" id="PF00289">
    <property type="entry name" value="Biotin_carb_N"/>
    <property type="match status" value="1"/>
</dbReference>
<evidence type="ECO:0000256" key="2">
    <source>
        <dbReference type="ARBA" id="ARBA00022516"/>
    </source>
</evidence>
<dbReference type="CDD" id="cd06850">
    <property type="entry name" value="biotinyl_domain"/>
    <property type="match status" value="1"/>
</dbReference>
<dbReference type="SUPFAM" id="SSF52440">
    <property type="entry name" value="PreATP-grasp domain"/>
    <property type="match status" value="1"/>
</dbReference>
<dbReference type="SMART" id="SM00878">
    <property type="entry name" value="Biotin_carb_C"/>
    <property type="match status" value="1"/>
</dbReference>
<dbReference type="SUPFAM" id="SSF51230">
    <property type="entry name" value="Single hybrid motif"/>
    <property type="match status" value="1"/>
</dbReference>
<evidence type="ECO:0000256" key="8">
    <source>
        <dbReference type="ARBA" id="ARBA00023160"/>
    </source>
</evidence>
<evidence type="ECO:0000256" key="6">
    <source>
        <dbReference type="ARBA" id="ARBA00022840"/>
    </source>
</evidence>
<keyword evidence="7" id="KW-0443">Lipid metabolism</keyword>
<evidence type="ECO:0000259" key="12">
    <source>
        <dbReference type="PROSITE" id="PS50975"/>
    </source>
</evidence>
<dbReference type="InterPro" id="IPR000089">
    <property type="entry name" value="Biotin_lipoyl"/>
</dbReference>
<dbReference type="InterPro" id="IPR011763">
    <property type="entry name" value="COA_CT_C"/>
</dbReference>
<dbReference type="Proteomes" id="UP000805614">
    <property type="component" value="Unassembled WGS sequence"/>
</dbReference>
<evidence type="ECO:0000256" key="7">
    <source>
        <dbReference type="ARBA" id="ARBA00023098"/>
    </source>
</evidence>
<dbReference type="RefSeq" id="WP_187247467.1">
    <property type="nucleotide sequence ID" value="NZ_JABVEC010000041.1"/>
</dbReference>
<dbReference type="InterPro" id="IPR016185">
    <property type="entry name" value="PreATP-grasp_dom_sf"/>
</dbReference>
<keyword evidence="16" id="KW-1185">Reference proteome</keyword>
<dbReference type="PROSITE" id="PS50968">
    <property type="entry name" value="BIOTINYL_LIPOYL"/>
    <property type="match status" value="1"/>
</dbReference>
<keyword evidence="3" id="KW-0436">Ligase</keyword>
<dbReference type="Gene3D" id="3.90.226.10">
    <property type="entry name" value="2-enoyl-CoA Hydratase, Chain A, domain 1"/>
    <property type="match status" value="2"/>
</dbReference>
<comment type="cofactor">
    <cofactor evidence="1">
        <name>biotin</name>
        <dbReference type="ChEBI" id="CHEBI:57586"/>
    </cofactor>
</comment>
<dbReference type="InterPro" id="IPR034733">
    <property type="entry name" value="AcCoA_carboxyl_beta"/>
</dbReference>
<evidence type="ECO:0000259" key="13">
    <source>
        <dbReference type="PROSITE" id="PS50979"/>
    </source>
</evidence>
<dbReference type="Pfam" id="PF01039">
    <property type="entry name" value="Carboxyl_trans"/>
    <property type="match status" value="1"/>
</dbReference>
<dbReference type="SUPFAM" id="SSF51246">
    <property type="entry name" value="Rudiment single hybrid motif"/>
    <property type="match status" value="1"/>
</dbReference>
<dbReference type="InterPro" id="IPR005481">
    <property type="entry name" value="BC-like_N"/>
</dbReference>
<dbReference type="SUPFAM" id="SSF52096">
    <property type="entry name" value="ClpP/crotonase"/>
    <property type="match status" value="2"/>
</dbReference>
<dbReference type="InterPro" id="IPR011764">
    <property type="entry name" value="Biotin_carboxylation_dom"/>
</dbReference>
<proteinExistence type="predicted"/>
<keyword evidence="4 10" id="KW-0547">Nucleotide-binding</keyword>
<keyword evidence="9" id="KW-0092">Biotin</keyword>
<feature type="domain" description="Biotin carboxylation" evidence="13">
    <location>
        <begin position="1"/>
        <end position="452"/>
    </location>
</feature>
<dbReference type="Pfam" id="PF00364">
    <property type="entry name" value="Biotin_lipoyl"/>
    <property type="match status" value="1"/>
</dbReference>
<evidence type="ECO:0000313" key="16">
    <source>
        <dbReference type="Proteomes" id="UP000805614"/>
    </source>
</evidence>
<dbReference type="EMBL" id="JABVEC010000041">
    <property type="protein sequence ID" value="MBC6470422.1"/>
    <property type="molecule type" value="Genomic_DNA"/>
</dbReference>
<dbReference type="InterPro" id="IPR011761">
    <property type="entry name" value="ATP-grasp"/>
</dbReference>